<dbReference type="Gene3D" id="2.30.30.60">
    <property type="match status" value="1"/>
</dbReference>
<evidence type="ECO:0000259" key="8">
    <source>
        <dbReference type="Pfam" id="PF00924"/>
    </source>
</evidence>
<dbReference type="InterPro" id="IPR049278">
    <property type="entry name" value="MS_channel_C"/>
</dbReference>
<dbReference type="InterPro" id="IPR006685">
    <property type="entry name" value="MscS_channel_2nd"/>
</dbReference>
<keyword evidence="4 7" id="KW-0812">Transmembrane</keyword>
<dbReference type="Gene3D" id="3.30.70.100">
    <property type="match status" value="1"/>
</dbReference>
<sequence>MVIGKIIWTLIAAGVIYTAVFILNRSYIARIKDLIQRHQLRKLSYYIANGILLILIAVIWVKRLSTIVTFLGIIGAGIAIALSEIILSLVGWFFIVFRRPFVIGDRIEVEGIKGDVIDIRIFQFSILEVGEYQSTGKIIHIPNSYIFRKHFTNQTMGFEYIWDEFSIIITFDSNWEKARSIVKEIMKGEDEKIEKVRHQIERAAKKFAIHYEKLTSIVYTTIEDSGIRITLRYLVAPRERRGVRDRIATEVLRAIDREPDITLAYPTYRIVK</sequence>
<dbReference type="PANTHER" id="PTHR30566:SF5">
    <property type="entry name" value="MECHANOSENSITIVE ION CHANNEL PROTEIN 1, MITOCHONDRIAL-RELATED"/>
    <property type="match status" value="1"/>
</dbReference>
<feature type="transmembrane region" description="Helical" evidence="7">
    <location>
        <begin position="6"/>
        <end position="23"/>
    </location>
</feature>
<evidence type="ECO:0000256" key="3">
    <source>
        <dbReference type="ARBA" id="ARBA00022475"/>
    </source>
</evidence>
<feature type="transmembrane region" description="Helical" evidence="7">
    <location>
        <begin position="67"/>
        <end position="97"/>
    </location>
</feature>
<gene>
    <name evidence="10" type="ORF">DRP53_00120</name>
</gene>
<dbReference type="EMBL" id="QNBE01000001">
    <property type="protein sequence ID" value="RKX71832.1"/>
    <property type="molecule type" value="Genomic_DNA"/>
</dbReference>
<evidence type="ECO:0000256" key="6">
    <source>
        <dbReference type="ARBA" id="ARBA00023136"/>
    </source>
</evidence>
<feature type="transmembrane region" description="Helical" evidence="7">
    <location>
        <begin position="43"/>
        <end position="61"/>
    </location>
</feature>
<evidence type="ECO:0000259" key="9">
    <source>
        <dbReference type="Pfam" id="PF21082"/>
    </source>
</evidence>
<dbReference type="Proteomes" id="UP000268469">
    <property type="component" value="Unassembled WGS sequence"/>
</dbReference>
<keyword evidence="5 7" id="KW-1133">Transmembrane helix</keyword>
<evidence type="ECO:0000256" key="4">
    <source>
        <dbReference type="ARBA" id="ARBA00022692"/>
    </source>
</evidence>
<dbReference type="SUPFAM" id="SSF50182">
    <property type="entry name" value="Sm-like ribonucleoproteins"/>
    <property type="match status" value="1"/>
</dbReference>
<dbReference type="AlphaFoldDB" id="A0A660SMW3"/>
<dbReference type="InterPro" id="IPR010920">
    <property type="entry name" value="LSM_dom_sf"/>
</dbReference>
<evidence type="ECO:0000256" key="1">
    <source>
        <dbReference type="ARBA" id="ARBA00004651"/>
    </source>
</evidence>
<comment type="caution">
    <text evidence="10">The sequence shown here is derived from an EMBL/GenBank/DDBJ whole genome shotgun (WGS) entry which is preliminary data.</text>
</comment>
<protein>
    <submittedName>
        <fullName evidence="10">Mechanosensitive ion channel family protein</fullName>
    </submittedName>
</protein>
<proteinExistence type="inferred from homology"/>
<dbReference type="GO" id="GO:0005886">
    <property type="term" value="C:plasma membrane"/>
    <property type="evidence" value="ECO:0007669"/>
    <property type="project" value="UniProtKB-SubCell"/>
</dbReference>
<accession>A0A660SMW3</accession>
<evidence type="ECO:0000256" key="7">
    <source>
        <dbReference type="SAM" id="Phobius"/>
    </source>
</evidence>
<dbReference type="Pfam" id="PF00924">
    <property type="entry name" value="MS_channel_2nd"/>
    <property type="match status" value="1"/>
</dbReference>
<keyword evidence="3" id="KW-1003">Cell membrane</keyword>
<comment type="similarity">
    <text evidence="2">Belongs to the MscS (TC 1.A.23) family.</text>
</comment>
<comment type="subcellular location">
    <subcellularLocation>
        <location evidence="1">Cell membrane</location>
        <topology evidence="1">Multi-pass membrane protein</topology>
    </subcellularLocation>
</comment>
<evidence type="ECO:0000256" key="5">
    <source>
        <dbReference type="ARBA" id="ARBA00022989"/>
    </source>
</evidence>
<dbReference type="InterPro" id="IPR023408">
    <property type="entry name" value="MscS_beta-dom_sf"/>
</dbReference>
<name>A0A660SMW3_UNCW3</name>
<evidence type="ECO:0000313" key="10">
    <source>
        <dbReference type="EMBL" id="RKX71832.1"/>
    </source>
</evidence>
<dbReference type="Pfam" id="PF21082">
    <property type="entry name" value="MS_channel_3rd"/>
    <property type="match status" value="1"/>
</dbReference>
<evidence type="ECO:0000313" key="11">
    <source>
        <dbReference type="Proteomes" id="UP000268469"/>
    </source>
</evidence>
<dbReference type="InterPro" id="IPR011066">
    <property type="entry name" value="MscS_channel_C_sf"/>
</dbReference>
<feature type="domain" description="Mechanosensitive ion channel MscS C-terminal" evidence="9">
    <location>
        <begin position="164"/>
        <end position="257"/>
    </location>
</feature>
<reference evidence="10 11" key="1">
    <citation type="submission" date="2018-06" db="EMBL/GenBank/DDBJ databases">
        <title>Extensive metabolic versatility and redundancy in microbially diverse, dynamic hydrothermal sediments.</title>
        <authorList>
            <person name="Dombrowski N."/>
            <person name="Teske A."/>
            <person name="Baker B.J."/>
        </authorList>
    </citation>
    <scope>NUCLEOTIDE SEQUENCE [LARGE SCALE GENOMIC DNA]</scope>
    <source>
        <strain evidence="10">B36_G15</strain>
    </source>
</reference>
<keyword evidence="6 7" id="KW-0472">Membrane</keyword>
<dbReference type="GO" id="GO:0055085">
    <property type="term" value="P:transmembrane transport"/>
    <property type="evidence" value="ECO:0007669"/>
    <property type="project" value="InterPro"/>
</dbReference>
<dbReference type="PANTHER" id="PTHR30566">
    <property type="entry name" value="YNAI-RELATED MECHANOSENSITIVE ION CHANNEL"/>
    <property type="match status" value="1"/>
</dbReference>
<feature type="domain" description="Mechanosensitive ion channel MscS" evidence="8">
    <location>
        <begin position="85"/>
        <end position="155"/>
    </location>
</feature>
<organism evidence="10 11">
    <name type="scientific">candidate division WOR-3 bacterium</name>
    <dbReference type="NCBI Taxonomy" id="2052148"/>
    <lineage>
        <taxon>Bacteria</taxon>
        <taxon>Bacteria division WOR-3</taxon>
    </lineage>
</organism>
<dbReference type="SUPFAM" id="SSF82689">
    <property type="entry name" value="Mechanosensitive channel protein MscS (YggB), C-terminal domain"/>
    <property type="match status" value="1"/>
</dbReference>
<evidence type="ECO:0000256" key="2">
    <source>
        <dbReference type="ARBA" id="ARBA00008017"/>
    </source>
</evidence>